<feature type="region of interest" description="Disordered" evidence="5">
    <location>
        <begin position="1"/>
        <end position="28"/>
    </location>
</feature>
<dbReference type="PANTHER" id="PTHR10361">
    <property type="entry name" value="SODIUM-BILE ACID COTRANSPORTER"/>
    <property type="match status" value="1"/>
</dbReference>
<organism evidence="7 8">
    <name type="scientific">Schaalia radingae</name>
    <dbReference type="NCBI Taxonomy" id="131110"/>
    <lineage>
        <taxon>Bacteria</taxon>
        <taxon>Bacillati</taxon>
        <taxon>Actinomycetota</taxon>
        <taxon>Actinomycetes</taxon>
        <taxon>Actinomycetales</taxon>
        <taxon>Actinomycetaceae</taxon>
        <taxon>Schaalia</taxon>
    </lineage>
</organism>
<evidence type="ECO:0000313" key="7">
    <source>
        <dbReference type="EMBL" id="SDU07064.1"/>
    </source>
</evidence>
<dbReference type="RefSeq" id="WP_092648926.1">
    <property type="nucleotide sequence ID" value="NZ_LT629792.1"/>
</dbReference>
<proteinExistence type="predicted"/>
<gene>
    <name evidence="7" type="ORF">SAMN04489714_1982</name>
</gene>
<evidence type="ECO:0000313" key="8">
    <source>
        <dbReference type="Proteomes" id="UP000198976"/>
    </source>
</evidence>
<dbReference type="InterPro" id="IPR004710">
    <property type="entry name" value="Bilac:Na_transpt"/>
</dbReference>
<feature type="transmembrane region" description="Helical" evidence="6">
    <location>
        <begin position="216"/>
        <end position="236"/>
    </location>
</feature>
<feature type="transmembrane region" description="Helical" evidence="6">
    <location>
        <begin position="122"/>
        <end position="142"/>
    </location>
</feature>
<keyword evidence="3 6" id="KW-1133">Transmembrane helix</keyword>
<comment type="subcellular location">
    <subcellularLocation>
        <location evidence="1">Membrane</location>
        <topology evidence="1">Multi-pass membrane protein</topology>
    </subcellularLocation>
</comment>
<accession>A0ABY0VBY1</accession>
<evidence type="ECO:0000256" key="2">
    <source>
        <dbReference type="ARBA" id="ARBA00022692"/>
    </source>
</evidence>
<name>A0ABY0VBY1_9ACTO</name>
<feature type="transmembrane region" description="Helical" evidence="6">
    <location>
        <begin position="66"/>
        <end position="87"/>
    </location>
</feature>
<feature type="transmembrane region" description="Helical" evidence="6">
    <location>
        <begin position="242"/>
        <end position="266"/>
    </location>
</feature>
<evidence type="ECO:0000256" key="4">
    <source>
        <dbReference type="ARBA" id="ARBA00023136"/>
    </source>
</evidence>
<protein>
    <submittedName>
        <fullName evidence="7">Bile acid:Na+ symporter, BASS family</fullName>
    </submittedName>
</protein>
<feature type="transmembrane region" description="Helical" evidence="6">
    <location>
        <begin position="183"/>
        <end position="204"/>
    </location>
</feature>
<sequence>MSHEHNNESTTNVLDSQQDHSSARLNPEDRSARRAATVFPLIIIIAFIVGLLIPGPAARLAGGVNIALAVIMFGMGLTLTASDFVLVVKRPLPIIVGVIAQFVIMPTLAVVLTKVFSLPPELAVGVILVGCAPGGTASNVISYLAKGDVALSVAMTSVSTLLAPIMTPLLTQWLAGQYLPVDAWSMAKTIVQIVLVPILAGLIIRRLAESSVQKVLPFLPWVSVLGISYVLIAVVGKSADRIVHAGLFVLFVVMLHNVLGHLLGYFAGRATGGGERVARTTCIEVGMQNSGLAAGLASQFFTPESALPAAVFSVWHNLSGGILAAFFRRRSLGDVD</sequence>
<dbReference type="Gene3D" id="1.20.1530.20">
    <property type="match status" value="1"/>
</dbReference>
<dbReference type="PANTHER" id="PTHR10361:SF28">
    <property type="entry name" value="P3 PROTEIN-RELATED"/>
    <property type="match status" value="1"/>
</dbReference>
<evidence type="ECO:0000256" key="5">
    <source>
        <dbReference type="SAM" id="MobiDB-lite"/>
    </source>
</evidence>
<dbReference type="Pfam" id="PF01758">
    <property type="entry name" value="SBF"/>
    <property type="match status" value="1"/>
</dbReference>
<dbReference type="InterPro" id="IPR038770">
    <property type="entry name" value="Na+/solute_symporter_sf"/>
</dbReference>
<evidence type="ECO:0000256" key="6">
    <source>
        <dbReference type="SAM" id="Phobius"/>
    </source>
</evidence>
<evidence type="ECO:0000256" key="3">
    <source>
        <dbReference type="ARBA" id="ARBA00022989"/>
    </source>
</evidence>
<feature type="transmembrane region" description="Helical" evidence="6">
    <location>
        <begin position="35"/>
        <end position="54"/>
    </location>
</feature>
<dbReference type="InterPro" id="IPR002657">
    <property type="entry name" value="BilAc:Na_symport/Acr3"/>
</dbReference>
<keyword evidence="4 6" id="KW-0472">Membrane</keyword>
<feature type="transmembrane region" description="Helical" evidence="6">
    <location>
        <begin position="149"/>
        <end position="171"/>
    </location>
</feature>
<evidence type="ECO:0000256" key="1">
    <source>
        <dbReference type="ARBA" id="ARBA00004141"/>
    </source>
</evidence>
<keyword evidence="8" id="KW-1185">Reference proteome</keyword>
<feature type="transmembrane region" description="Helical" evidence="6">
    <location>
        <begin position="94"/>
        <end position="116"/>
    </location>
</feature>
<reference evidence="7 8" key="1">
    <citation type="submission" date="2016-10" db="EMBL/GenBank/DDBJ databases">
        <authorList>
            <person name="Varghese N."/>
            <person name="Submissions S."/>
        </authorList>
    </citation>
    <scope>NUCLEOTIDE SEQUENCE [LARGE SCALE GENOMIC DNA]</scope>
    <source>
        <strain evidence="7 8">DSM 9169</strain>
    </source>
</reference>
<dbReference type="Proteomes" id="UP000198976">
    <property type="component" value="Chromosome I"/>
</dbReference>
<feature type="compositionally biased region" description="Basic and acidic residues" evidence="5">
    <location>
        <begin position="17"/>
        <end position="28"/>
    </location>
</feature>
<keyword evidence="2 6" id="KW-0812">Transmembrane</keyword>
<dbReference type="EMBL" id="LT629792">
    <property type="protein sequence ID" value="SDU07064.1"/>
    <property type="molecule type" value="Genomic_DNA"/>
</dbReference>